<dbReference type="OrthoDB" id="4868887at2759"/>
<keyword evidence="4" id="KW-1185">Reference proteome</keyword>
<dbReference type="InterPro" id="IPR036047">
    <property type="entry name" value="F-box-like_dom_sf"/>
</dbReference>
<accession>S3C113</accession>
<dbReference type="VEuPathDB" id="FungiDB:F503_02560"/>
<dbReference type="Pfam" id="PF12937">
    <property type="entry name" value="F-box-like"/>
    <property type="match status" value="1"/>
</dbReference>
<dbReference type="Proteomes" id="UP000016923">
    <property type="component" value="Unassembled WGS sequence"/>
</dbReference>
<protein>
    <recommendedName>
        <fullName evidence="2">F-box domain-containing protein</fullName>
    </recommendedName>
</protein>
<sequence length="375" mass="41616">MSGLCLDRLPNEILLAIAGYLDIQPLFCLMTTARCFYDLFVVLLYKRDLDAADRRLSLRAGIQGNLAALFRVASCPSAPARLYETAVRGDHAHSVVSFLLTKGVVDESTVYKTNFWPMLETIMDSALRPPRWCPVPIISCFFEHGYTLKSSSAEMHSVWNMVFLLVQVYGPRPRRITSGSGSSSDELRHDHCQHGSEACNVATMRLLLQKGKARPGPDATQTGTNLLARAMKDTRRPVDLMRCLADAGADLNAPVPSASSGMCTPILAALEDALRLKSFAHNPRGRSWDCHPPQVEYSKADEAVQFLLSRGVNGTAEVAEAADVDAADGMKSKLGEDNLTLRLLDYWDPAWRRFKRRPSKHAKKKNKGNKKQRLE</sequence>
<name>S3C113_OPHP1</name>
<feature type="domain" description="F-box" evidence="2">
    <location>
        <begin position="6"/>
        <end position="46"/>
    </location>
</feature>
<evidence type="ECO:0000256" key="1">
    <source>
        <dbReference type="SAM" id="MobiDB-lite"/>
    </source>
</evidence>
<proteinExistence type="predicted"/>
<evidence type="ECO:0000313" key="3">
    <source>
        <dbReference type="EMBL" id="EPE06432.1"/>
    </source>
</evidence>
<reference evidence="3 4" key="1">
    <citation type="journal article" date="2013" name="BMC Genomics">
        <title>The genome and transcriptome of the pine saprophyte Ophiostoma piceae, and a comparison with the bark beetle-associated pine pathogen Grosmannia clavigera.</title>
        <authorList>
            <person name="Haridas S."/>
            <person name="Wang Y."/>
            <person name="Lim L."/>
            <person name="Massoumi Alamouti S."/>
            <person name="Jackman S."/>
            <person name="Docking R."/>
            <person name="Robertson G."/>
            <person name="Birol I."/>
            <person name="Bohlmann J."/>
            <person name="Breuil C."/>
        </authorList>
    </citation>
    <scope>NUCLEOTIDE SEQUENCE [LARGE SCALE GENOMIC DNA]</scope>
    <source>
        <strain evidence="3 4">UAMH 11346</strain>
    </source>
</reference>
<dbReference type="EMBL" id="KE148153">
    <property type="protein sequence ID" value="EPE06432.1"/>
    <property type="molecule type" value="Genomic_DNA"/>
</dbReference>
<organism evidence="3 4">
    <name type="scientific">Ophiostoma piceae (strain UAMH 11346)</name>
    <name type="common">Sap stain fungus</name>
    <dbReference type="NCBI Taxonomy" id="1262450"/>
    <lineage>
        <taxon>Eukaryota</taxon>
        <taxon>Fungi</taxon>
        <taxon>Dikarya</taxon>
        <taxon>Ascomycota</taxon>
        <taxon>Pezizomycotina</taxon>
        <taxon>Sordariomycetes</taxon>
        <taxon>Sordariomycetidae</taxon>
        <taxon>Ophiostomatales</taxon>
        <taxon>Ophiostomataceae</taxon>
        <taxon>Ophiostoma</taxon>
    </lineage>
</organism>
<dbReference type="InterPro" id="IPR001810">
    <property type="entry name" value="F-box_dom"/>
</dbReference>
<gene>
    <name evidence="3" type="ORF">F503_02560</name>
</gene>
<dbReference type="SUPFAM" id="SSF81383">
    <property type="entry name" value="F-box domain"/>
    <property type="match status" value="1"/>
</dbReference>
<dbReference type="Gene3D" id="1.25.40.20">
    <property type="entry name" value="Ankyrin repeat-containing domain"/>
    <property type="match status" value="1"/>
</dbReference>
<dbReference type="eggNOG" id="ENOG502R9YE">
    <property type="taxonomic scope" value="Eukaryota"/>
</dbReference>
<feature type="region of interest" description="Disordered" evidence="1">
    <location>
        <begin position="356"/>
        <end position="375"/>
    </location>
</feature>
<evidence type="ECO:0000313" key="4">
    <source>
        <dbReference type="Proteomes" id="UP000016923"/>
    </source>
</evidence>
<evidence type="ECO:0000259" key="2">
    <source>
        <dbReference type="Pfam" id="PF12937"/>
    </source>
</evidence>
<dbReference type="InterPro" id="IPR036770">
    <property type="entry name" value="Ankyrin_rpt-contain_sf"/>
</dbReference>
<dbReference type="HOGENOM" id="CLU_664249_0_0_1"/>
<dbReference type="AlphaFoldDB" id="S3C113"/>